<gene>
    <name evidence="5" type="ORF">GQ43DRAFT_379628</name>
</gene>
<name>A0A9P4MPK0_9PLEO</name>
<evidence type="ECO:0000313" key="5">
    <source>
        <dbReference type="EMBL" id="KAF2198022.1"/>
    </source>
</evidence>
<accession>A0A9P4MPK0</accession>
<evidence type="ECO:0000313" key="6">
    <source>
        <dbReference type="Proteomes" id="UP000799536"/>
    </source>
</evidence>
<sequence>MKVNEHTAILTPKVLLVPYSSHHVPTYHEWMQDEELQKATASEPLTLPEEHSMQQSWRQDADKLTFITCLSPPGTTTTSPTATAKEGGVQEIQLQEEGFKLVPGREDAPEAMIGDVNLFLYEDEDDDDDEDEEDRQLEDGKMASVDPKKGIKSVVGELEIMIALQPLQGQGYGRQVLLTFVWYILSRHPQIMREYHQMHGGEKRESCIKYLRVKIDAENVRSIGLFESIGFIKQSEKPNYFGELELRLPWSEMLRPEVERRMGLKPLCVEYEGSGQ</sequence>
<proteinExistence type="inferred from homology"/>
<comment type="caution">
    <text evidence="5">The sequence shown here is derived from an EMBL/GenBank/DDBJ whole genome shotgun (WGS) entry which is preliminary data.</text>
</comment>
<organism evidence="5 6">
    <name type="scientific">Delitschia confertaspora ATCC 74209</name>
    <dbReference type="NCBI Taxonomy" id="1513339"/>
    <lineage>
        <taxon>Eukaryota</taxon>
        <taxon>Fungi</taxon>
        <taxon>Dikarya</taxon>
        <taxon>Ascomycota</taxon>
        <taxon>Pezizomycotina</taxon>
        <taxon>Dothideomycetes</taxon>
        <taxon>Pleosporomycetidae</taxon>
        <taxon>Pleosporales</taxon>
        <taxon>Delitschiaceae</taxon>
        <taxon>Delitschia</taxon>
    </lineage>
</organism>
<dbReference type="Proteomes" id="UP000799536">
    <property type="component" value="Unassembled WGS sequence"/>
</dbReference>
<keyword evidence="3" id="KW-0012">Acyltransferase</keyword>
<evidence type="ECO:0000256" key="2">
    <source>
        <dbReference type="ARBA" id="ARBA00022679"/>
    </source>
</evidence>
<protein>
    <recommendedName>
        <fullName evidence="4">N-acetyltransferase domain-containing protein</fullName>
    </recommendedName>
</protein>
<feature type="domain" description="N-acetyltransferase" evidence="4">
    <location>
        <begin position="14"/>
        <end position="231"/>
    </location>
</feature>
<dbReference type="GO" id="GO:0008080">
    <property type="term" value="F:N-acetyltransferase activity"/>
    <property type="evidence" value="ECO:0007669"/>
    <property type="project" value="InterPro"/>
</dbReference>
<dbReference type="InterPro" id="IPR000182">
    <property type="entry name" value="GNAT_dom"/>
</dbReference>
<dbReference type="EMBL" id="ML994177">
    <property type="protein sequence ID" value="KAF2198022.1"/>
    <property type="molecule type" value="Genomic_DNA"/>
</dbReference>
<keyword evidence="2" id="KW-0808">Transferase</keyword>
<dbReference type="InterPro" id="IPR016181">
    <property type="entry name" value="Acyl_CoA_acyltransferase"/>
</dbReference>
<dbReference type="SUPFAM" id="SSF55729">
    <property type="entry name" value="Acyl-CoA N-acyltransferases (Nat)"/>
    <property type="match status" value="1"/>
</dbReference>
<dbReference type="Pfam" id="PF13302">
    <property type="entry name" value="Acetyltransf_3"/>
    <property type="match status" value="1"/>
</dbReference>
<evidence type="ECO:0000259" key="4">
    <source>
        <dbReference type="Pfam" id="PF13302"/>
    </source>
</evidence>
<keyword evidence="6" id="KW-1185">Reference proteome</keyword>
<dbReference type="InterPro" id="IPR039135">
    <property type="entry name" value="NAT9-like"/>
</dbReference>
<dbReference type="OrthoDB" id="5043642at2759"/>
<evidence type="ECO:0000256" key="1">
    <source>
        <dbReference type="ARBA" id="ARBA00009342"/>
    </source>
</evidence>
<dbReference type="PANTHER" id="PTHR13256:SF16">
    <property type="entry name" value="ALPHA_BETA-TUBULIN-N-ACETYLTRANSFERASE 9"/>
    <property type="match status" value="1"/>
</dbReference>
<dbReference type="PANTHER" id="PTHR13256">
    <property type="entry name" value="N-ACETYLTRANSFERASE 9"/>
    <property type="match status" value="1"/>
</dbReference>
<dbReference type="AlphaFoldDB" id="A0A9P4MPK0"/>
<dbReference type="Gene3D" id="3.40.630.30">
    <property type="match status" value="1"/>
</dbReference>
<reference evidence="5" key="1">
    <citation type="journal article" date="2020" name="Stud. Mycol.">
        <title>101 Dothideomycetes genomes: a test case for predicting lifestyles and emergence of pathogens.</title>
        <authorList>
            <person name="Haridas S."/>
            <person name="Albert R."/>
            <person name="Binder M."/>
            <person name="Bloem J."/>
            <person name="Labutti K."/>
            <person name="Salamov A."/>
            <person name="Andreopoulos B."/>
            <person name="Baker S."/>
            <person name="Barry K."/>
            <person name="Bills G."/>
            <person name="Bluhm B."/>
            <person name="Cannon C."/>
            <person name="Castanera R."/>
            <person name="Culley D."/>
            <person name="Daum C."/>
            <person name="Ezra D."/>
            <person name="Gonzalez J."/>
            <person name="Henrissat B."/>
            <person name="Kuo A."/>
            <person name="Liang C."/>
            <person name="Lipzen A."/>
            <person name="Lutzoni F."/>
            <person name="Magnuson J."/>
            <person name="Mondo S."/>
            <person name="Nolan M."/>
            <person name="Ohm R."/>
            <person name="Pangilinan J."/>
            <person name="Park H.-J."/>
            <person name="Ramirez L."/>
            <person name="Alfaro M."/>
            <person name="Sun H."/>
            <person name="Tritt A."/>
            <person name="Yoshinaga Y."/>
            <person name="Zwiers L.-H."/>
            <person name="Turgeon B."/>
            <person name="Goodwin S."/>
            <person name="Spatafora J."/>
            <person name="Crous P."/>
            <person name="Grigoriev I."/>
        </authorList>
    </citation>
    <scope>NUCLEOTIDE SEQUENCE</scope>
    <source>
        <strain evidence="5">ATCC 74209</strain>
    </source>
</reference>
<evidence type="ECO:0000256" key="3">
    <source>
        <dbReference type="ARBA" id="ARBA00023315"/>
    </source>
</evidence>
<comment type="similarity">
    <text evidence="1">Belongs to the acetyltransferase family. GNAT subfamily.</text>
</comment>